<keyword evidence="2" id="KW-0472">Membrane</keyword>
<evidence type="ECO:0000256" key="2">
    <source>
        <dbReference type="SAM" id="Phobius"/>
    </source>
</evidence>
<dbReference type="OrthoDB" id="5227693at2759"/>
<protein>
    <submittedName>
        <fullName evidence="3">Uncharacterized protein</fullName>
    </submittedName>
</protein>
<proteinExistence type="predicted"/>
<feature type="compositionally biased region" description="Polar residues" evidence="1">
    <location>
        <begin position="221"/>
        <end position="234"/>
    </location>
</feature>
<sequence>MASSEVGVAIVALVVSLIALLVAAGQLSHQYLSTAEGYRRCRKEVIGPWAARTHRRWLWSEFRYETTSTTPQLDLLSAVQYRGKKTKFRGTDRGPYHVVADIEFMRQLHLLETWWRVGYDGKCCAAPEPNNLSLKRRDPQGPLGFQVDAVPSFDDYMASMQEYQPTDVFIVYRTLSWDFMPSDVECTTDSLRASGNGHSISSTVVRGLGIVIQYSPRHGSPKSSSMSRGAQSWK</sequence>
<evidence type="ECO:0000313" key="4">
    <source>
        <dbReference type="Proteomes" id="UP000800041"/>
    </source>
</evidence>
<evidence type="ECO:0000256" key="1">
    <source>
        <dbReference type="SAM" id="MobiDB-lite"/>
    </source>
</evidence>
<reference evidence="3" key="1">
    <citation type="journal article" date="2020" name="Stud. Mycol.">
        <title>101 Dothideomycetes genomes: a test case for predicting lifestyles and emergence of pathogens.</title>
        <authorList>
            <person name="Haridas S."/>
            <person name="Albert R."/>
            <person name="Binder M."/>
            <person name="Bloem J."/>
            <person name="Labutti K."/>
            <person name="Salamov A."/>
            <person name="Andreopoulos B."/>
            <person name="Baker S."/>
            <person name="Barry K."/>
            <person name="Bills G."/>
            <person name="Bluhm B."/>
            <person name="Cannon C."/>
            <person name="Castanera R."/>
            <person name="Culley D."/>
            <person name="Daum C."/>
            <person name="Ezra D."/>
            <person name="Gonzalez J."/>
            <person name="Henrissat B."/>
            <person name="Kuo A."/>
            <person name="Liang C."/>
            <person name="Lipzen A."/>
            <person name="Lutzoni F."/>
            <person name="Magnuson J."/>
            <person name="Mondo S."/>
            <person name="Nolan M."/>
            <person name="Ohm R."/>
            <person name="Pangilinan J."/>
            <person name="Park H.-J."/>
            <person name="Ramirez L."/>
            <person name="Alfaro M."/>
            <person name="Sun H."/>
            <person name="Tritt A."/>
            <person name="Yoshinaga Y."/>
            <person name="Zwiers L.-H."/>
            <person name="Turgeon B."/>
            <person name="Goodwin S."/>
            <person name="Spatafora J."/>
            <person name="Crous P."/>
            <person name="Grigoriev I."/>
        </authorList>
    </citation>
    <scope>NUCLEOTIDE SEQUENCE</scope>
    <source>
        <strain evidence="3">CBS 113979</strain>
    </source>
</reference>
<feature type="transmembrane region" description="Helical" evidence="2">
    <location>
        <begin position="6"/>
        <end position="24"/>
    </location>
</feature>
<keyword evidence="4" id="KW-1185">Reference proteome</keyword>
<dbReference type="AlphaFoldDB" id="A0A6G1GY99"/>
<feature type="region of interest" description="Disordered" evidence="1">
    <location>
        <begin position="215"/>
        <end position="234"/>
    </location>
</feature>
<organism evidence="3 4">
    <name type="scientific">Aulographum hederae CBS 113979</name>
    <dbReference type="NCBI Taxonomy" id="1176131"/>
    <lineage>
        <taxon>Eukaryota</taxon>
        <taxon>Fungi</taxon>
        <taxon>Dikarya</taxon>
        <taxon>Ascomycota</taxon>
        <taxon>Pezizomycotina</taxon>
        <taxon>Dothideomycetes</taxon>
        <taxon>Pleosporomycetidae</taxon>
        <taxon>Aulographales</taxon>
        <taxon>Aulographaceae</taxon>
    </lineage>
</organism>
<name>A0A6G1GY99_9PEZI</name>
<keyword evidence="2" id="KW-1133">Transmembrane helix</keyword>
<dbReference type="EMBL" id="ML977159">
    <property type="protein sequence ID" value="KAF1985933.1"/>
    <property type="molecule type" value="Genomic_DNA"/>
</dbReference>
<dbReference type="Proteomes" id="UP000800041">
    <property type="component" value="Unassembled WGS sequence"/>
</dbReference>
<accession>A0A6G1GY99</accession>
<gene>
    <name evidence="3" type="ORF">K402DRAFT_404730</name>
</gene>
<keyword evidence="2" id="KW-0812">Transmembrane</keyword>
<evidence type="ECO:0000313" key="3">
    <source>
        <dbReference type="EMBL" id="KAF1985933.1"/>
    </source>
</evidence>